<dbReference type="PROSITE" id="PS00061">
    <property type="entry name" value="ADH_SHORT"/>
    <property type="match status" value="1"/>
</dbReference>
<dbReference type="EMBL" id="SNXI01000004">
    <property type="protein sequence ID" value="TDP38926.1"/>
    <property type="molecule type" value="Genomic_DNA"/>
</dbReference>
<organism evidence="3 4">
    <name type="scientific">Idiomarina aquatica</name>
    <dbReference type="NCBI Taxonomy" id="1327752"/>
    <lineage>
        <taxon>Bacteria</taxon>
        <taxon>Pseudomonadati</taxon>
        <taxon>Pseudomonadota</taxon>
        <taxon>Gammaproteobacteria</taxon>
        <taxon>Alteromonadales</taxon>
        <taxon>Idiomarinaceae</taxon>
        <taxon>Idiomarina</taxon>
    </lineage>
</organism>
<reference evidence="3 4" key="1">
    <citation type="submission" date="2019-03" db="EMBL/GenBank/DDBJ databases">
        <title>Freshwater and sediment microbial communities from various areas in North America, analyzing microbe dynamics in response to fracking.</title>
        <authorList>
            <person name="Lamendella R."/>
        </authorList>
    </citation>
    <scope>NUCLEOTIDE SEQUENCE [LARGE SCALE GENOMIC DNA]</scope>
    <source>
        <strain evidence="3 4">18_TX</strain>
    </source>
</reference>
<dbReference type="PANTHER" id="PTHR42901">
    <property type="entry name" value="ALCOHOL DEHYDROGENASE"/>
    <property type="match status" value="1"/>
</dbReference>
<dbReference type="AlphaFoldDB" id="A0A4R6PM51"/>
<protein>
    <submittedName>
        <fullName evidence="3">NAD(P)-dependent dehydrogenase (Short-subunit alcohol dehydrogenase family)</fullName>
    </submittedName>
</protein>
<comment type="similarity">
    <text evidence="1">Belongs to the short-chain dehydrogenases/reductases (SDR) family.</text>
</comment>
<evidence type="ECO:0000256" key="2">
    <source>
        <dbReference type="ARBA" id="ARBA00023002"/>
    </source>
</evidence>
<dbReference type="Gene3D" id="3.40.50.720">
    <property type="entry name" value="NAD(P)-binding Rossmann-like Domain"/>
    <property type="match status" value="1"/>
</dbReference>
<proteinExistence type="inferred from homology"/>
<dbReference type="SUPFAM" id="SSF51735">
    <property type="entry name" value="NAD(P)-binding Rossmann-fold domains"/>
    <property type="match status" value="1"/>
</dbReference>
<comment type="caution">
    <text evidence="3">The sequence shown here is derived from an EMBL/GenBank/DDBJ whole genome shotgun (WGS) entry which is preliminary data.</text>
</comment>
<dbReference type="InterPro" id="IPR036291">
    <property type="entry name" value="NAD(P)-bd_dom_sf"/>
</dbReference>
<accession>A0A4R6PM51</accession>
<name>A0A4R6PM51_9GAMM</name>
<dbReference type="PRINTS" id="PR00081">
    <property type="entry name" value="GDHRDH"/>
</dbReference>
<evidence type="ECO:0000313" key="4">
    <source>
        <dbReference type="Proteomes" id="UP000295531"/>
    </source>
</evidence>
<dbReference type="NCBIfam" id="NF006509">
    <property type="entry name" value="PRK08945.1"/>
    <property type="match status" value="1"/>
</dbReference>
<evidence type="ECO:0000313" key="3">
    <source>
        <dbReference type="EMBL" id="TDP38926.1"/>
    </source>
</evidence>
<dbReference type="Proteomes" id="UP000295531">
    <property type="component" value="Unassembled WGS sequence"/>
</dbReference>
<dbReference type="OrthoDB" id="9790785at2"/>
<dbReference type="InterPro" id="IPR002347">
    <property type="entry name" value="SDR_fam"/>
</dbReference>
<keyword evidence="4" id="KW-1185">Reference proteome</keyword>
<dbReference type="GO" id="GO:0016491">
    <property type="term" value="F:oxidoreductase activity"/>
    <property type="evidence" value="ECO:0007669"/>
    <property type="project" value="UniProtKB-KW"/>
</dbReference>
<sequence length="250" mass="26999">MQIKTVHDYQAPKDLLTDKVILVTGAGDGIGRQAALTFAEHGATVILLGRTVDKLEAVYDEIEQAGGAKPAIIPLDLKGATLDHYQGMAATIKEQFGRLDGVLHNAGILSILSPYTHIEADDFNDAMQINVTGPMLMTQALLPVMQLADNASLVFTSSGVGRKGRAYWGSYAISKFATEGMAQVIADEYETTSVRTNVINPGATRTSMRAKAYPAEDPKALKTPLDLMPTYLYLMGDESKKDNNLCFDAQ</sequence>
<evidence type="ECO:0000256" key="1">
    <source>
        <dbReference type="ARBA" id="ARBA00006484"/>
    </source>
</evidence>
<dbReference type="PANTHER" id="PTHR42901:SF1">
    <property type="entry name" value="ALCOHOL DEHYDROGENASE"/>
    <property type="match status" value="1"/>
</dbReference>
<gene>
    <name evidence="3" type="ORF">DEU29_10426</name>
</gene>
<dbReference type="Pfam" id="PF00106">
    <property type="entry name" value="adh_short"/>
    <property type="match status" value="1"/>
</dbReference>
<dbReference type="InterPro" id="IPR020904">
    <property type="entry name" value="Sc_DH/Rdtase_CS"/>
</dbReference>
<keyword evidence="2" id="KW-0560">Oxidoreductase</keyword>
<dbReference type="RefSeq" id="WP_133539034.1">
    <property type="nucleotide sequence ID" value="NZ_SNXI01000004.1"/>
</dbReference>